<dbReference type="Proteomes" id="UP000066529">
    <property type="component" value="Chromosome"/>
</dbReference>
<sequence length="191" mass="20961">MISMKILGISGSPRKGQNCEKMIEAVLKVANERGFETDTVFISNLEVAPCKACGACREQDSCIIDDDMEEVYEKMRSSDGIVVAAPVYMGNYPAQLKALFDRSVLLRRKDMALKNKVGAALSVGGSRNGGQEKTIQSIHDWMHIHGMIVVGDNAHFGGITWNPVEEDNLGMQTVLETTKKLCDVLELIGKK</sequence>
<dbReference type="InterPro" id="IPR029039">
    <property type="entry name" value="Flavoprotein-like_sf"/>
</dbReference>
<dbReference type="PANTHER" id="PTHR43278">
    <property type="entry name" value="NAD(P)H-DEPENDENT FMN-CONTAINING OXIDOREDUCTASE YWQN-RELATED"/>
    <property type="match status" value="1"/>
</dbReference>
<protein>
    <submittedName>
        <fullName evidence="7">Iron-sulfur flavoprotein</fullName>
    </submittedName>
</protein>
<dbReference type="GO" id="GO:0016491">
    <property type="term" value="F:oxidoreductase activity"/>
    <property type="evidence" value="ECO:0007669"/>
    <property type="project" value="InterPro"/>
</dbReference>
<comment type="cofactor">
    <cofactor evidence="1">
        <name>FMN</name>
        <dbReference type="ChEBI" id="CHEBI:58210"/>
    </cofactor>
</comment>
<dbReference type="SUPFAM" id="SSF52218">
    <property type="entry name" value="Flavoproteins"/>
    <property type="match status" value="1"/>
</dbReference>
<evidence type="ECO:0000259" key="6">
    <source>
        <dbReference type="Pfam" id="PF03358"/>
    </source>
</evidence>
<dbReference type="AlphaFoldDB" id="A0A0E3H8R1"/>
<dbReference type="STRING" id="523844.MSTHT_1036"/>
<comment type="similarity">
    <text evidence="5">Belongs to the SsuE family. Isf subfamily.</text>
</comment>
<dbReference type="PANTHER" id="PTHR43278:SF1">
    <property type="entry name" value="IRON-SULFUR FLAVOPROTEIN MJ1083"/>
    <property type="match status" value="1"/>
</dbReference>
<comment type="cofactor">
    <cofactor evidence="2">
        <name>[4Fe-4S] cluster</name>
        <dbReference type="ChEBI" id="CHEBI:49883"/>
    </cofactor>
</comment>
<keyword evidence="3" id="KW-0285">Flavoprotein</keyword>
<evidence type="ECO:0000256" key="5">
    <source>
        <dbReference type="ARBA" id="ARBA00038292"/>
    </source>
</evidence>
<dbReference type="Pfam" id="PF03358">
    <property type="entry name" value="FMN_red"/>
    <property type="match status" value="1"/>
</dbReference>
<evidence type="ECO:0000313" key="7">
    <source>
        <dbReference type="EMBL" id="AKB12794.1"/>
    </source>
</evidence>
<accession>A0A0E3H8R1</accession>
<reference evidence="7 8" key="1">
    <citation type="submission" date="2014-07" db="EMBL/GenBank/DDBJ databases">
        <title>Methanogenic archaea and the global carbon cycle.</title>
        <authorList>
            <person name="Henriksen J.R."/>
            <person name="Luke J."/>
            <person name="Reinhart S."/>
            <person name="Benedict M.N."/>
            <person name="Youngblut N.D."/>
            <person name="Metcalf M.E."/>
            <person name="Whitaker R.J."/>
            <person name="Metcalf W.W."/>
        </authorList>
    </citation>
    <scope>NUCLEOTIDE SEQUENCE [LARGE SCALE GENOMIC DNA]</scope>
    <source>
        <strain evidence="8">ATCC 43570 / DSM 1825 / OCM 12 / VKM B-1830 / TM-1</strain>
    </source>
</reference>
<dbReference type="PATRIC" id="fig|523844.20.peg.1321"/>
<name>A0A0E3H8R1_METTT</name>
<evidence type="ECO:0000313" key="8">
    <source>
        <dbReference type="Proteomes" id="UP000066529"/>
    </source>
</evidence>
<dbReference type="KEGG" id="mthr:MSTHT_1036"/>
<dbReference type="HOGENOM" id="CLU_050993_3_0_2"/>
<gene>
    <name evidence="7" type="ORF">MSTHT_1036</name>
</gene>
<evidence type="ECO:0000256" key="2">
    <source>
        <dbReference type="ARBA" id="ARBA00001966"/>
    </source>
</evidence>
<proteinExistence type="inferred from homology"/>
<evidence type="ECO:0000256" key="1">
    <source>
        <dbReference type="ARBA" id="ARBA00001917"/>
    </source>
</evidence>
<dbReference type="InterPro" id="IPR005025">
    <property type="entry name" value="FMN_Rdtase-like_dom"/>
</dbReference>
<keyword evidence="4" id="KW-0288">FMN</keyword>
<dbReference type="InterPro" id="IPR051796">
    <property type="entry name" value="ISF_SsuE-like"/>
</dbReference>
<dbReference type="EMBL" id="CP009501">
    <property type="protein sequence ID" value="AKB12794.1"/>
    <property type="molecule type" value="Genomic_DNA"/>
</dbReference>
<evidence type="ECO:0000256" key="3">
    <source>
        <dbReference type="ARBA" id="ARBA00022630"/>
    </source>
</evidence>
<organism evidence="7 8">
    <name type="scientific">Methanosarcina thermophila (strain ATCC 43570 / DSM 1825 / OCM 12 / VKM B-1830 / TM-1)</name>
    <dbReference type="NCBI Taxonomy" id="523844"/>
    <lineage>
        <taxon>Archaea</taxon>
        <taxon>Methanobacteriati</taxon>
        <taxon>Methanobacteriota</taxon>
        <taxon>Stenosarchaea group</taxon>
        <taxon>Methanomicrobia</taxon>
        <taxon>Methanosarcinales</taxon>
        <taxon>Methanosarcinaceae</taxon>
        <taxon>Methanosarcina</taxon>
    </lineage>
</organism>
<dbReference type="Gene3D" id="3.40.50.360">
    <property type="match status" value="1"/>
</dbReference>
<evidence type="ECO:0000256" key="4">
    <source>
        <dbReference type="ARBA" id="ARBA00022643"/>
    </source>
</evidence>
<feature type="domain" description="NADPH-dependent FMN reductase-like" evidence="6">
    <location>
        <begin position="4"/>
        <end position="153"/>
    </location>
</feature>